<evidence type="ECO:0000256" key="2">
    <source>
        <dbReference type="SAM" id="MobiDB-lite"/>
    </source>
</evidence>
<dbReference type="InParanoid" id="A0A7N2R5M1"/>
<dbReference type="Gramene" id="QL05p076693:mrna">
    <property type="protein sequence ID" value="QL05p076693:mrna"/>
    <property type="gene ID" value="QL05p076693"/>
</dbReference>
<feature type="compositionally biased region" description="Basic and acidic residues" evidence="2">
    <location>
        <begin position="278"/>
        <end position="287"/>
    </location>
</feature>
<reference evidence="3" key="2">
    <citation type="submission" date="2021-01" db="UniProtKB">
        <authorList>
            <consortium name="EnsemblPlants"/>
        </authorList>
    </citation>
    <scope>IDENTIFICATION</scope>
</reference>
<dbReference type="EMBL" id="LRBV02000005">
    <property type="status" value="NOT_ANNOTATED_CDS"/>
    <property type="molecule type" value="Genomic_DNA"/>
</dbReference>
<feature type="coiled-coil region" evidence="1">
    <location>
        <begin position="419"/>
        <end position="460"/>
    </location>
</feature>
<feature type="region of interest" description="Disordered" evidence="2">
    <location>
        <begin position="232"/>
        <end position="330"/>
    </location>
</feature>
<feature type="compositionally biased region" description="Basic and acidic residues" evidence="2">
    <location>
        <begin position="294"/>
        <end position="315"/>
    </location>
</feature>
<evidence type="ECO:0000256" key="1">
    <source>
        <dbReference type="SAM" id="Coils"/>
    </source>
</evidence>
<proteinExistence type="predicted"/>
<dbReference type="AlphaFoldDB" id="A0A7N2R5M1"/>
<protein>
    <submittedName>
        <fullName evidence="3">Uncharacterized protein</fullName>
    </submittedName>
</protein>
<dbReference type="Proteomes" id="UP000594261">
    <property type="component" value="Chromosome 5"/>
</dbReference>
<keyword evidence="1" id="KW-0175">Coiled coil</keyword>
<accession>A0A7N2R5M1</accession>
<evidence type="ECO:0000313" key="3">
    <source>
        <dbReference type="EnsemblPlants" id="QL05p076693:mrna"/>
    </source>
</evidence>
<name>A0A7N2R5M1_QUELO</name>
<reference evidence="3 4" key="1">
    <citation type="journal article" date="2016" name="G3 (Bethesda)">
        <title>First Draft Assembly and Annotation of the Genome of a California Endemic Oak Quercus lobata Nee (Fagaceae).</title>
        <authorList>
            <person name="Sork V.L."/>
            <person name="Fitz-Gibbon S.T."/>
            <person name="Puiu D."/>
            <person name="Crepeau M."/>
            <person name="Gugger P.F."/>
            <person name="Sherman R."/>
            <person name="Stevens K."/>
            <person name="Langley C.H."/>
            <person name="Pellegrini M."/>
            <person name="Salzberg S.L."/>
        </authorList>
    </citation>
    <scope>NUCLEOTIDE SEQUENCE [LARGE SCALE GENOMIC DNA]</scope>
    <source>
        <strain evidence="3 4">cv. SW786</strain>
    </source>
</reference>
<sequence>MPVPLCLPEIRSWRLGISSMSSLNAGDSVLSTFNGAMFLRMGKLIKLIETEEAMEKFIIDYRIPPNVGLRYCEEGEWHFRRKAGKAVIPLLAFIEGGVRIPIGPTKDDKVQLIQCLSESNKVLNKDFLIVSGEWHDGLPCPMVDWEPDPHSFQRHFHLTNREDLETILRAAVFVNEADNQVRATHKILGYNPIQRSFIAPKHVIRANNPQLQKITVAEHGFLIPKGSPVPEGIPLAGSSSSHQVAEVESDSGLPKEGFDVFDQANPSKDPSRYLGDLDLSKPESTDSKRKRSSKGKEPMDGEKSRMSQDKGEASRAQKQLKIGHQGQGKEVDAQFAPEAWLLVPMLHEEPLMENASLRDFRSGEGTYVANALERTLLLPTDMDELKNIRRQEVFLIMKRYLGMGGSEMTKARDNVEVGLAGAQKEAEDQTRHLLEAEGQLKITKEQNDDLKKKLSEVEKARGIAK</sequence>
<evidence type="ECO:0000313" key="4">
    <source>
        <dbReference type="Proteomes" id="UP000594261"/>
    </source>
</evidence>
<organism evidence="3 4">
    <name type="scientific">Quercus lobata</name>
    <name type="common">Valley oak</name>
    <dbReference type="NCBI Taxonomy" id="97700"/>
    <lineage>
        <taxon>Eukaryota</taxon>
        <taxon>Viridiplantae</taxon>
        <taxon>Streptophyta</taxon>
        <taxon>Embryophyta</taxon>
        <taxon>Tracheophyta</taxon>
        <taxon>Spermatophyta</taxon>
        <taxon>Magnoliopsida</taxon>
        <taxon>eudicotyledons</taxon>
        <taxon>Gunneridae</taxon>
        <taxon>Pentapetalae</taxon>
        <taxon>rosids</taxon>
        <taxon>fabids</taxon>
        <taxon>Fagales</taxon>
        <taxon>Fagaceae</taxon>
        <taxon>Quercus</taxon>
    </lineage>
</organism>
<dbReference type="EnsemblPlants" id="QL05p076693:mrna">
    <property type="protein sequence ID" value="QL05p076693:mrna"/>
    <property type="gene ID" value="QL05p076693"/>
</dbReference>
<keyword evidence="4" id="KW-1185">Reference proteome</keyword>